<dbReference type="Proteomes" id="UP000321787">
    <property type="component" value="Unassembled WGS sequence"/>
</dbReference>
<accession>A0A510UMS8</accession>
<name>A0A510UMS8_ALIFS</name>
<gene>
    <name evidence="1" type="ORF">AFI02nite_40190</name>
    <name evidence="2" type="ORF">GNP88_17925</name>
</gene>
<dbReference type="Proteomes" id="UP000448038">
    <property type="component" value="Unassembled WGS sequence"/>
</dbReference>
<evidence type="ECO:0000313" key="2">
    <source>
        <dbReference type="EMBL" id="MUK51024.1"/>
    </source>
</evidence>
<reference evidence="1 3" key="1">
    <citation type="submission" date="2019-07" db="EMBL/GenBank/DDBJ databases">
        <title>Whole genome shotgun sequence of Aliivibrio fischeri NBRC 101058.</title>
        <authorList>
            <person name="Hosoyama A."/>
            <person name="Uohara A."/>
            <person name="Ohji S."/>
            <person name="Ichikawa N."/>
        </authorList>
    </citation>
    <scope>NUCLEOTIDE SEQUENCE [LARGE SCALE GENOMIC DNA]</scope>
    <source>
        <strain evidence="1 3">NBRC 101058</strain>
    </source>
</reference>
<organism evidence="1 3">
    <name type="scientific">Aliivibrio fischeri</name>
    <name type="common">Vibrio fischeri</name>
    <dbReference type="NCBI Taxonomy" id="668"/>
    <lineage>
        <taxon>Bacteria</taxon>
        <taxon>Pseudomonadati</taxon>
        <taxon>Pseudomonadota</taxon>
        <taxon>Gammaproteobacteria</taxon>
        <taxon>Vibrionales</taxon>
        <taxon>Vibrionaceae</taxon>
        <taxon>Aliivibrio</taxon>
    </lineage>
</organism>
<reference evidence="2 4" key="2">
    <citation type="submission" date="2019-11" db="EMBL/GenBank/DDBJ databases">
        <title>Using colonization assays and comparative genomics to discover symbiosis behaviors and factors in Vibrio fischeri.</title>
        <authorList>
            <person name="Bongrand C."/>
            <person name="Moriano-Gutierrez S."/>
            <person name="Arevalo P."/>
            <person name="Mcfall-Ngai M."/>
            <person name="Visick K."/>
            <person name="Polz M.F."/>
            <person name="Ruby E.G."/>
        </authorList>
    </citation>
    <scope>NUCLEOTIDE SEQUENCE [LARGE SCALE GENOMIC DNA]</scope>
    <source>
        <strain evidence="2">Emors.4.1</strain>
        <strain evidence="4">emors.4.1</strain>
    </source>
</reference>
<dbReference type="AlphaFoldDB" id="A0A510UMS8"/>
<dbReference type="EMBL" id="BJTZ01000052">
    <property type="protein sequence ID" value="GEK15983.1"/>
    <property type="molecule type" value="Genomic_DNA"/>
</dbReference>
<proteinExistence type="predicted"/>
<evidence type="ECO:0000313" key="1">
    <source>
        <dbReference type="EMBL" id="GEK15983.1"/>
    </source>
</evidence>
<dbReference type="RefSeq" id="WP_146866639.1">
    <property type="nucleotide sequence ID" value="NZ_BJTZ01000052.1"/>
</dbReference>
<evidence type="ECO:0000313" key="3">
    <source>
        <dbReference type="Proteomes" id="UP000321787"/>
    </source>
</evidence>
<comment type="caution">
    <text evidence="1">The sequence shown here is derived from an EMBL/GenBank/DDBJ whole genome shotgun (WGS) entry which is preliminary data.</text>
</comment>
<dbReference type="EMBL" id="WOBN01000033">
    <property type="protein sequence ID" value="MUK51024.1"/>
    <property type="molecule type" value="Genomic_DNA"/>
</dbReference>
<protein>
    <submittedName>
        <fullName evidence="1">Uncharacterized protein</fullName>
    </submittedName>
</protein>
<evidence type="ECO:0000313" key="4">
    <source>
        <dbReference type="Proteomes" id="UP000448038"/>
    </source>
</evidence>
<sequence>MGRYFEANTTQEWREERRDMIVPTIVLNAKYYGDMSVTIKVIATDDTVDYKNITIDVLSHKPVNYTLKQVANSDEFTLQFDDIFPEHEEPNGNDVNKGMGAVVYIRAYNKEDPESMVSWIQFDKQKLLPKRTYIEVLTLNGDWSFIIPSHEKGDYNPDTNGRYIRPPCFYMNARLATEPQLKSLWEKMNRTGEIHSYIDMEFATMTENSDGKQVVSVFSYPDYTTSTRNLGDWIGDNQRFMCMILRSKI</sequence>